<feature type="transmembrane region" description="Helical" evidence="7">
    <location>
        <begin position="240"/>
        <end position="262"/>
    </location>
</feature>
<reference evidence="10 11" key="1">
    <citation type="submission" date="2019-02" db="EMBL/GenBank/DDBJ databases">
        <title>Genomic Encyclopedia of Type Strains, Phase IV (KMG-IV): sequencing the most valuable type-strain genomes for metagenomic binning, comparative biology and taxonomic classification.</title>
        <authorList>
            <person name="Goeker M."/>
        </authorList>
    </citation>
    <scope>NUCLEOTIDE SEQUENCE [LARGE SCALE GENOMIC DNA]</scope>
    <source>
        <strain evidence="10 11">DSM 45622</strain>
    </source>
</reference>
<evidence type="ECO:0000256" key="3">
    <source>
        <dbReference type="ARBA" id="ARBA00022741"/>
    </source>
</evidence>
<gene>
    <name evidence="10" type="ORF">EV189_0685</name>
</gene>
<evidence type="ECO:0000256" key="7">
    <source>
        <dbReference type="SAM" id="Phobius"/>
    </source>
</evidence>
<dbReference type="InterPro" id="IPR027417">
    <property type="entry name" value="P-loop_NTPase"/>
</dbReference>
<dbReference type="PROSITE" id="PS50929">
    <property type="entry name" value="ABC_TM1F"/>
    <property type="match status" value="1"/>
</dbReference>
<dbReference type="InterPro" id="IPR003439">
    <property type="entry name" value="ABC_transporter-like_ATP-bd"/>
</dbReference>
<dbReference type="Pfam" id="PF00664">
    <property type="entry name" value="ABC_membrane"/>
    <property type="match status" value="1"/>
</dbReference>
<comment type="caution">
    <text evidence="10">The sequence shown here is derived from an EMBL/GenBank/DDBJ whole genome shotgun (WGS) entry which is preliminary data.</text>
</comment>
<dbReference type="Pfam" id="PF00005">
    <property type="entry name" value="ABC_tran"/>
    <property type="match status" value="1"/>
</dbReference>
<organism evidence="10 11">
    <name type="scientific">Motilibacter rhizosphaerae</name>
    <dbReference type="NCBI Taxonomy" id="598652"/>
    <lineage>
        <taxon>Bacteria</taxon>
        <taxon>Bacillati</taxon>
        <taxon>Actinomycetota</taxon>
        <taxon>Actinomycetes</taxon>
        <taxon>Motilibacterales</taxon>
        <taxon>Motilibacteraceae</taxon>
        <taxon>Motilibacter</taxon>
    </lineage>
</organism>
<dbReference type="SMART" id="SM00382">
    <property type="entry name" value="AAA"/>
    <property type="match status" value="1"/>
</dbReference>
<evidence type="ECO:0000256" key="1">
    <source>
        <dbReference type="ARBA" id="ARBA00004651"/>
    </source>
</evidence>
<dbReference type="RefSeq" id="WP_165400104.1">
    <property type="nucleotide sequence ID" value="NZ_SGXD01000001.1"/>
</dbReference>
<keyword evidence="11" id="KW-1185">Reference proteome</keyword>
<feature type="transmembrane region" description="Helical" evidence="7">
    <location>
        <begin position="60"/>
        <end position="85"/>
    </location>
</feature>
<dbReference type="InterPro" id="IPR017871">
    <property type="entry name" value="ABC_transporter-like_CS"/>
</dbReference>
<dbReference type="GO" id="GO:0005524">
    <property type="term" value="F:ATP binding"/>
    <property type="evidence" value="ECO:0007669"/>
    <property type="project" value="UniProtKB-KW"/>
</dbReference>
<dbReference type="InterPro" id="IPR003593">
    <property type="entry name" value="AAA+_ATPase"/>
</dbReference>
<proteinExistence type="predicted"/>
<accession>A0A4Q7NW94</accession>
<dbReference type="Proteomes" id="UP000293638">
    <property type="component" value="Unassembled WGS sequence"/>
</dbReference>
<dbReference type="CDD" id="cd07346">
    <property type="entry name" value="ABC_6TM_exporters"/>
    <property type="match status" value="1"/>
</dbReference>
<evidence type="ECO:0000256" key="2">
    <source>
        <dbReference type="ARBA" id="ARBA00022692"/>
    </source>
</evidence>
<feature type="transmembrane region" description="Helical" evidence="7">
    <location>
        <begin position="18"/>
        <end position="40"/>
    </location>
</feature>
<dbReference type="SUPFAM" id="SSF90123">
    <property type="entry name" value="ABC transporter transmembrane region"/>
    <property type="match status" value="1"/>
</dbReference>
<feature type="transmembrane region" description="Helical" evidence="7">
    <location>
        <begin position="135"/>
        <end position="155"/>
    </location>
</feature>
<evidence type="ECO:0000256" key="4">
    <source>
        <dbReference type="ARBA" id="ARBA00022840"/>
    </source>
</evidence>
<dbReference type="PANTHER" id="PTHR43394:SF1">
    <property type="entry name" value="ATP-BINDING CASSETTE SUB-FAMILY B MEMBER 10, MITOCHONDRIAL"/>
    <property type="match status" value="1"/>
</dbReference>
<dbReference type="SUPFAM" id="SSF52540">
    <property type="entry name" value="P-loop containing nucleoside triphosphate hydrolases"/>
    <property type="match status" value="1"/>
</dbReference>
<dbReference type="Gene3D" id="1.20.1560.10">
    <property type="entry name" value="ABC transporter type 1, transmembrane domain"/>
    <property type="match status" value="1"/>
</dbReference>
<dbReference type="InterPro" id="IPR011527">
    <property type="entry name" value="ABC1_TM_dom"/>
</dbReference>
<protein>
    <submittedName>
        <fullName evidence="10">ATP-binding cassette subfamily B protein</fullName>
    </submittedName>
</protein>
<keyword evidence="6 7" id="KW-0472">Membrane</keyword>
<dbReference type="GO" id="GO:0005886">
    <property type="term" value="C:plasma membrane"/>
    <property type="evidence" value="ECO:0007669"/>
    <property type="project" value="UniProtKB-SubCell"/>
</dbReference>
<comment type="subcellular location">
    <subcellularLocation>
        <location evidence="1">Cell membrane</location>
        <topology evidence="1">Multi-pass membrane protein</topology>
    </subcellularLocation>
</comment>
<evidence type="ECO:0000313" key="10">
    <source>
        <dbReference type="EMBL" id="RZS91444.1"/>
    </source>
</evidence>
<feature type="domain" description="ABC transmembrane type-1" evidence="9">
    <location>
        <begin position="20"/>
        <end position="302"/>
    </location>
</feature>
<dbReference type="GO" id="GO:0016887">
    <property type="term" value="F:ATP hydrolysis activity"/>
    <property type="evidence" value="ECO:0007669"/>
    <property type="project" value="InterPro"/>
</dbReference>
<name>A0A4Q7NW94_9ACTN</name>
<dbReference type="PROSITE" id="PS50893">
    <property type="entry name" value="ABC_TRANSPORTER_2"/>
    <property type="match status" value="1"/>
</dbReference>
<dbReference type="EMBL" id="SGXD01000001">
    <property type="protein sequence ID" value="RZS91444.1"/>
    <property type="molecule type" value="Genomic_DNA"/>
</dbReference>
<evidence type="ECO:0000313" key="11">
    <source>
        <dbReference type="Proteomes" id="UP000293638"/>
    </source>
</evidence>
<dbReference type="InterPro" id="IPR036640">
    <property type="entry name" value="ABC1_TM_sf"/>
</dbReference>
<keyword evidence="5 7" id="KW-1133">Transmembrane helix</keyword>
<keyword evidence="3" id="KW-0547">Nucleotide-binding</keyword>
<evidence type="ECO:0000259" key="9">
    <source>
        <dbReference type="PROSITE" id="PS50929"/>
    </source>
</evidence>
<feature type="transmembrane region" description="Helical" evidence="7">
    <location>
        <begin position="161"/>
        <end position="181"/>
    </location>
</feature>
<dbReference type="PANTHER" id="PTHR43394">
    <property type="entry name" value="ATP-DEPENDENT PERMEASE MDL1, MITOCHONDRIAL"/>
    <property type="match status" value="1"/>
</dbReference>
<keyword evidence="4 10" id="KW-0067">ATP-binding</keyword>
<feature type="domain" description="ABC transporter" evidence="8">
    <location>
        <begin position="334"/>
        <end position="551"/>
    </location>
</feature>
<dbReference type="GO" id="GO:0015421">
    <property type="term" value="F:ABC-type oligopeptide transporter activity"/>
    <property type="evidence" value="ECO:0007669"/>
    <property type="project" value="TreeGrafter"/>
</dbReference>
<dbReference type="PROSITE" id="PS00211">
    <property type="entry name" value="ABC_TRANSPORTER_1"/>
    <property type="match status" value="1"/>
</dbReference>
<keyword evidence="2 7" id="KW-0812">Transmembrane</keyword>
<dbReference type="AlphaFoldDB" id="A0A4Q7NW94"/>
<evidence type="ECO:0000256" key="6">
    <source>
        <dbReference type="ARBA" id="ARBA00023136"/>
    </source>
</evidence>
<sequence length="552" mass="58960">MRAAVRAYAQLLDGAHRLLALSVVLSVVQSLVLLPAALLVRRIFDTDLPHHDSTGVTWTGAAVLVLYVLSALVGLANRWVVVIATKDAMTRLRTRLWHRLYELPRGWYDAQEPGRVHGSVVQDTERLDLVISQSLSVFLPAVVVTAALGVLAAVLDPLLTLVLAGVLPLLTLLSRWLGAVVERYAQDWHRHFDRFSAEVTQGLRGMVMVTALGTAEAELARRTRTVEALSESGRRLAWRVSAWTIAQGTVAAGAGIAVLVVGGREVSAGSLTIGALLSFYAIAALLLRSVSTVVGALPALVTGGASLRRVQEVLDADAEPPYRGTRRIEFSGDVRLEGVSFGYDERPLIRDLDLVLRPGERVALVGPNGAGKSTVTALVLGLYRPQSGVVRADGVAYDELDLAHLRARFGVVLQELVLADGTVAEAIRHGREATMEQVRLAARRAGADAVVAGLADGYDARIGEEGSLLSGGQRQRIGLARALLGEPRLVVLDEPTTHLDDAAIAHLLTTLAELPWRPSVLVVTHDSAAAASADRVVVLRDGRTAAQEVPVP</sequence>
<evidence type="ECO:0000259" key="8">
    <source>
        <dbReference type="PROSITE" id="PS50893"/>
    </source>
</evidence>
<dbReference type="InterPro" id="IPR039421">
    <property type="entry name" value="Type_1_exporter"/>
</dbReference>
<dbReference type="Gene3D" id="3.40.50.300">
    <property type="entry name" value="P-loop containing nucleotide triphosphate hydrolases"/>
    <property type="match status" value="1"/>
</dbReference>
<evidence type="ECO:0000256" key="5">
    <source>
        <dbReference type="ARBA" id="ARBA00022989"/>
    </source>
</evidence>